<dbReference type="Pfam" id="PF12836">
    <property type="entry name" value="HHH_3"/>
    <property type="match status" value="1"/>
</dbReference>
<organism evidence="1">
    <name type="scientific">uncultured Coleofasciculus sp</name>
    <dbReference type="NCBI Taxonomy" id="1267456"/>
    <lineage>
        <taxon>Bacteria</taxon>
        <taxon>Bacillati</taxon>
        <taxon>Cyanobacteriota</taxon>
        <taxon>Cyanophyceae</taxon>
        <taxon>Coleofasciculales</taxon>
        <taxon>Coleofasciculaceae</taxon>
        <taxon>Coleofasciculus</taxon>
        <taxon>environmental samples</taxon>
    </lineage>
</organism>
<accession>A0A6J4HW63</accession>
<protein>
    <submittedName>
        <fullName evidence="1">DNA uptake protein and related DNA-binding proteins</fullName>
    </submittedName>
</protein>
<dbReference type="Gene3D" id="1.10.150.320">
    <property type="entry name" value="Photosystem II 12 kDa extrinsic protein"/>
    <property type="match status" value="1"/>
</dbReference>
<proteinExistence type="predicted"/>
<name>A0A6J4HW63_9CYAN</name>
<evidence type="ECO:0000313" key="1">
    <source>
        <dbReference type="EMBL" id="CAA9235108.1"/>
    </source>
</evidence>
<gene>
    <name evidence="1" type="ORF">AVDCRST_MAG92-1228</name>
</gene>
<dbReference type="InterPro" id="IPR010994">
    <property type="entry name" value="RuvA_2-like"/>
</dbReference>
<sequence length="181" mass="20456">MAPFNWLPQDRINPNWQAIQAKIQHDPYYRLQSAQEIVVAAQLGLKIDVNQASVDDWLRLPGLSIHQARTLFDLTSLGVQFCCLEDIAAALGVPIGRLLPLKPILSFCYYDEESPSTPQLVNPNTASVEQLTKIPAVDLFLARAIAQNRLECGVYRNLADFGRRLSLNPQLISELMYYLRF</sequence>
<reference evidence="1" key="1">
    <citation type="submission" date="2020-02" db="EMBL/GenBank/DDBJ databases">
        <authorList>
            <person name="Meier V. D."/>
        </authorList>
    </citation>
    <scope>NUCLEOTIDE SEQUENCE</scope>
    <source>
        <strain evidence="1">AVDCRST_MAG92</strain>
    </source>
</reference>
<dbReference type="GO" id="GO:0003677">
    <property type="term" value="F:DNA binding"/>
    <property type="evidence" value="ECO:0007669"/>
    <property type="project" value="UniProtKB-KW"/>
</dbReference>
<dbReference type="EMBL" id="CADCTM010000169">
    <property type="protein sequence ID" value="CAA9235108.1"/>
    <property type="molecule type" value="Genomic_DNA"/>
</dbReference>
<dbReference type="SUPFAM" id="SSF47781">
    <property type="entry name" value="RuvA domain 2-like"/>
    <property type="match status" value="1"/>
</dbReference>
<dbReference type="SUPFAM" id="SSF81585">
    <property type="entry name" value="PsbU/PolX domain-like"/>
    <property type="match status" value="1"/>
</dbReference>
<keyword evidence="1" id="KW-0238">DNA-binding</keyword>
<dbReference type="AlphaFoldDB" id="A0A6J4HW63"/>